<dbReference type="InterPro" id="IPR036513">
    <property type="entry name" value="STAS_dom_sf"/>
</dbReference>
<dbReference type="Gene3D" id="3.30.565.10">
    <property type="entry name" value="Histidine kinase-like ATPase, C-terminal domain"/>
    <property type="match status" value="1"/>
</dbReference>
<dbReference type="Proteomes" id="UP000652013">
    <property type="component" value="Unassembled WGS sequence"/>
</dbReference>
<dbReference type="AlphaFoldDB" id="A0A8J3YF34"/>
<organism evidence="1 2">
    <name type="scientific">Spirilliplanes yamanashiensis</name>
    <dbReference type="NCBI Taxonomy" id="42233"/>
    <lineage>
        <taxon>Bacteria</taxon>
        <taxon>Bacillati</taxon>
        <taxon>Actinomycetota</taxon>
        <taxon>Actinomycetes</taxon>
        <taxon>Micromonosporales</taxon>
        <taxon>Micromonosporaceae</taxon>
        <taxon>Spirilliplanes</taxon>
    </lineage>
</organism>
<dbReference type="PANTHER" id="PTHR35526">
    <property type="entry name" value="ANTI-SIGMA-F FACTOR RSBW-RELATED"/>
    <property type="match status" value="1"/>
</dbReference>
<dbReference type="InterPro" id="IPR036890">
    <property type="entry name" value="HATPase_C_sf"/>
</dbReference>
<name>A0A8J3YF34_9ACTN</name>
<reference evidence="1" key="1">
    <citation type="submission" date="2021-01" db="EMBL/GenBank/DDBJ databases">
        <title>Whole genome shotgun sequence of Spirilliplanes yamanashiensis NBRC 15828.</title>
        <authorList>
            <person name="Komaki H."/>
            <person name="Tamura T."/>
        </authorList>
    </citation>
    <scope>NUCLEOTIDE SEQUENCE</scope>
    <source>
        <strain evidence="1">NBRC 15828</strain>
    </source>
</reference>
<sequence>MSPPPPTGRAGSRQEPVVLTVGGVLDVAAGAALCRSVLACLAREPVAVVVELSGMTVAGRDAAAVFPALLRSAETWPGTPLLLCAARPAAAALIAAAAGGPVPMFATVADGLATLRHHDDLISELILPVRGAARRARDVVTDACARWALPRLSASAVLVAGELVGNAVAHARTEATLQLRLRPRLLYVGVFDGADTRPVLHPGPLPTAPDGRGLHLVRLVSARWGCVPRAGGKVVWAALRT</sequence>
<proteinExistence type="predicted"/>
<accession>A0A8J3YF34</accession>
<keyword evidence="2" id="KW-1185">Reference proteome</keyword>
<dbReference type="RefSeq" id="WP_203941673.1">
    <property type="nucleotide sequence ID" value="NZ_BAAAGJ010000015.1"/>
</dbReference>
<evidence type="ECO:0008006" key="3">
    <source>
        <dbReference type="Google" id="ProtNLM"/>
    </source>
</evidence>
<dbReference type="Gene3D" id="3.30.750.24">
    <property type="entry name" value="STAS domain"/>
    <property type="match status" value="1"/>
</dbReference>
<dbReference type="PANTHER" id="PTHR35526:SF3">
    <property type="entry name" value="ANTI-SIGMA-F FACTOR RSBW"/>
    <property type="match status" value="1"/>
</dbReference>
<evidence type="ECO:0000313" key="1">
    <source>
        <dbReference type="EMBL" id="GIJ06503.1"/>
    </source>
</evidence>
<evidence type="ECO:0000313" key="2">
    <source>
        <dbReference type="Proteomes" id="UP000652013"/>
    </source>
</evidence>
<dbReference type="CDD" id="cd16936">
    <property type="entry name" value="HATPase_RsbW-like"/>
    <property type="match status" value="1"/>
</dbReference>
<dbReference type="InterPro" id="IPR050267">
    <property type="entry name" value="Anti-sigma-factor_SerPK"/>
</dbReference>
<dbReference type="EMBL" id="BOOY01000042">
    <property type="protein sequence ID" value="GIJ06503.1"/>
    <property type="molecule type" value="Genomic_DNA"/>
</dbReference>
<protein>
    <recommendedName>
        <fullName evidence="3">STAS domain-containing protein</fullName>
    </recommendedName>
</protein>
<gene>
    <name evidence="1" type="ORF">Sya03_58550</name>
</gene>
<comment type="caution">
    <text evidence="1">The sequence shown here is derived from an EMBL/GenBank/DDBJ whole genome shotgun (WGS) entry which is preliminary data.</text>
</comment>